<organism evidence="1 2">
    <name type="scientific">Phytophthora rubi</name>
    <dbReference type="NCBI Taxonomy" id="129364"/>
    <lineage>
        <taxon>Eukaryota</taxon>
        <taxon>Sar</taxon>
        <taxon>Stramenopiles</taxon>
        <taxon>Oomycota</taxon>
        <taxon>Peronosporomycetes</taxon>
        <taxon>Peronosporales</taxon>
        <taxon>Peronosporaceae</taxon>
        <taxon>Phytophthora</taxon>
    </lineage>
</organism>
<sequence length="124" mass="14022">MACGSEAPPALSRGAREVKVGDKFKWRQDLEDDGVQVFKTRGGELRELIQSQDDAALCRRPRRSGGSPSRLLHEVWSLSYDVRVARTVCEDYGVRGTAGELNKLVKQTLWKDHFAAIVPRHQFR</sequence>
<dbReference type="Proteomes" id="UP000435112">
    <property type="component" value="Unassembled WGS sequence"/>
</dbReference>
<evidence type="ECO:0000313" key="1">
    <source>
        <dbReference type="EMBL" id="KAE9018406.1"/>
    </source>
</evidence>
<comment type="caution">
    <text evidence="1">The sequence shown here is derived from an EMBL/GenBank/DDBJ whole genome shotgun (WGS) entry which is preliminary data.</text>
</comment>
<name>A0A6A3LG96_9STRA</name>
<evidence type="ECO:0000313" key="2">
    <source>
        <dbReference type="Proteomes" id="UP000435112"/>
    </source>
</evidence>
<dbReference type="EMBL" id="QXFU01000853">
    <property type="protein sequence ID" value="KAE9018406.1"/>
    <property type="molecule type" value="Genomic_DNA"/>
</dbReference>
<gene>
    <name evidence="1" type="ORF">PR002_g13112</name>
</gene>
<reference evidence="1 2" key="1">
    <citation type="submission" date="2018-09" db="EMBL/GenBank/DDBJ databases">
        <title>Genomic investigation of the strawberry pathogen Phytophthora fragariae indicates pathogenicity is determined by transcriptional variation in three key races.</title>
        <authorList>
            <person name="Adams T.M."/>
            <person name="Armitage A.D."/>
            <person name="Sobczyk M.K."/>
            <person name="Bates H.J."/>
            <person name="Dunwell J.M."/>
            <person name="Nellist C.F."/>
            <person name="Harrison R.J."/>
        </authorList>
    </citation>
    <scope>NUCLEOTIDE SEQUENCE [LARGE SCALE GENOMIC DNA]</scope>
    <source>
        <strain evidence="1 2">SCRP324</strain>
    </source>
</reference>
<proteinExistence type="predicted"/>
<accession>A0A6A3LG96</accession>
<dbReference type="AlphaFoldDB" id="A0A6A3LG96"/>
<protein>
    <submittedName>
        <fullName evidence="1">Uncharacterized protein</fullName>
    </submittedName>
</protein>